<gene>
    <name evidence="6" type="primary">gcvA</name>
    <name evidence="6" type="ORF">N0K08_22610</name>
</gene>
<dbReference type="Gene3D" id="1.10.10.10">
    <property type="entry name" value="Winged helix-like DNA-binding domain superfamily/Winged helix DNA-binding domain"/>
    <property type="match status" value="1"/>
</dbReference>
<sequence length="283" mass="31354">MSFTKAAEELFVTPSAVSHQVKSLEANLGIALFIRDSKTLTLTPAGKAYLPGVQEAFRQLAVATYQLHREQSSPALKINLPPTFAVKWLIPRMRGLAQALPGLDLKISTSKHMVDFTRDDVDMEVRYGRGVYAGLQAELCLSVDVIAVCSPALQQGAHPINELSDLSQHVLLHDDSTYDDVSNPNWAAWLAHMGMHDIDTSRGPAFWPSHLVIDAAIDGQGVALVKKNWVQQDLAAGRLVRLFPELSLPVEHAYYLVYPQERSTDARIQSFVQWMRKELAASV</sequence>
<dbReference type="InterPro" id="IPR005119">
    <property type="entry name" value="LysR_subst-bd"/>
</dbReference>
<dbReference type="Gene3D" id="3.40.190.10">
    <property type="entry name" value="Periplasmic binding protein-like II"/>
    <property type="match status" value="2"/>
</dbReference>
<keyword evidence="3" id="KW-0238">DNA-binding</keyword>
<dbReference type="InterPro" id="IPR036388">
    <property type="entry name" value="WH-like_DNA-bd_sf"/>
</dbReference>
<evidence type="ECO:0000313" key="6">
    <source>
        <dbReference type="EMBL" id="MCT9813431.1"/>
    </source>
</evidence>
<dbReference type="SUPFAM" id="SSF53850">
    <property type="entry name" value="Periplasmic binding protein-like II"/>
    <property type="match status" value="1"/>
</dbReference>
<dbReference type="PROSITE" id="PS50931">
    <property type="entry name" value="HTH_LYSR"/>
    <property type="match status" value="1"/>
</dbReference>
<dbReference type="EMBL" id="JAODYH010000017">
    <property type="protein sequence ID" value="MCT9813431.1"/>
    <property type="molecule type" value="Genomic_DNA"/>
</dbReference>
<dbReference type="Pfam" id="PF00126">
    <property type="entry name" value="HTH_1"/>
    <property type="match status" value="1"/>
</dbReference>
<evidence type="ECO:0000256" key="3">
    <source>
        <dbReference type="ARBA" id="ARBA00023125"/>
    </source>
</evidence>
<name>A0ABT2PSH9_9BURK</name>
<dbReference type="PRINTS" id="PR00039">
    <property type="entry name" value="HTHLYSR"/>
</dbReference>
<dbReference type="PANTHER" id="PTHR30537">
    <property type="entry name" value="HTH-TYPE TRANSCRIPTIONAL REGULATOR"/>
    <property type="match status" value="1"/>
</dbReference>
<dbReference type="InterPro" id="IPR058163">
    <property type="entry name" value="LysR-type_TF_proteobact-type"/>
</dbReference>
<accession>A0ABT2PSH9</accession>
<evidence type="ECO:0000259" key="5">
    <source>
        <dbReference type="PROSITE" id="PS50931"/>
    </source>
</evidence>
<evidence type="ECO:0000256" key="1">
    <source>
        <dbReference type="ARBA" id="ARBA00009437"/>
    </source>
</evidence>
<dbReference type="NCBIfam" id="NF008352">
    <property type="entry name" value="PRK11139.1"/>
    <property type="match status" value="1"/>
</dbReference>
<dbReference type="RefSeq" id="WP_261502684.1">
    <property type="nucleotide sequence ID" value="NZ_JAODYH010000017.1"/>
</dbReference>
<organism evidence="6 7">
    <name type="scientific">Acidovorax bellezanensis</name>
    <dbReference type="NCBI Taxonomy" id="2976702"/>
    <lineage>
        <taxon>Bacteria</taxon>
        <taxon>Pseudomonadati</taxon>
        <taxon>Pseudomonadota</taxon>
        <taxon>Betaproteobacteria</taxon>
        <taxon>Burkholderiales</taxon>
        <taxon>Comamonadaceae</taxon>
        <taxon>Acidovorax</taxon>
    </lineage>
</organism>
<comment type="caution">
    <text evidence="6">The sequence shown here is derived from an EMBL/GenBank/DDBJ whole genome shotgun (WGS) entry which is preliminary data.</text>
</comment>
<dbReference type="Proteomes" id="UP001525968">
    <property type="component" value="Unassembled WGS sequence"/>
</dbReference>
<evidence type="ECO:0000256" key="4">
    <source>
        <dbReference type="ARBA" id="ARBA00023163"/>
    </source>
</evidence>
<evidence type="ECO:0000313" key="7">
    <source>
        <dbReference type="Proteomes" id="UP001525968"/>
    </source>
</evidence>
<reference evidence="6 7" key="1">
    <citation type="submission" date="2022-09" db="EMBL/GenBank/DDBJ databases">
        <title>Draft genome of isolate Be4.</title>
        <authorList>
            <person name="Sanchez-Castro I."/>
            <person name="Martinez-Rodriguez P."/>
            <person name="Descostes M."/>
            <person name="Merroun M."/>
        </authorList>
    </citation>
    <scope>NUCLEOTIDE SEQUENCE [LARGE SCALE GENOMIC DNA]</scope>
    <source>
        <strain evidence="6 7">Be4</strain>
    </source>
</reference>
<dbReference type="SUPFAM" id="SSF46785">
    <property type="entry name" value="Winged helix' DNA-binding domain"/>
    <property type="match status" value="1"/>
</dbReference>
<dbReference type="InterPro" id="IPR036390">
    <property type="entry name" value="WH_DNA-bd_sf"/>
</dbReference>
<keyword evidence="4" id="KW-0804">Transcription</keyword>
<feature type="domain" description="HTH lysR-type" evidence="5">
    <location>
        <begin position="1"/>
        <end position="43"/>
    </location>
</feature>
<proteinExistence type="inferred from homology"/>
<evidence type="ECO:0000256" key="2">
    <source>
        <dbReference type="ARBA" id="ARBA00023015"/>
    </source>
</evidence>
<keyword evidence="2" id="KW-0805">Transcription regulation</keyword>
<keyword evidence="7" id="KW-1185">Reference proteome</keyword>
<dbReference type="PANTHER" id="PTHR30537:SF26">
    <property type="entry name" value="GLYCINE CLEAVAGE SYSTEM TRANSCRIPTIONAL ACTIVATOR"/>
    <property type="match status" value="1"/>
</dbReference>
<protein>
    <submittedName>
        <fullName evidence="6">Transcriptional regulator GcvA</fullName>
    </submittedName>
</protein>
<dbReference type="InterPro" id="IPR000847">
    <property type="entry name" value="LysR_HTH_N"/>
</dbReference>
<comment type="similarity">
    <text evidence="1">Belongs to the LysR transcriptional regulatory family.</text>
</comment>
<dbReference type="Pfam" id="PF03466">
    <property type="entry name" value="LysR_substrate"/>
    <property type="match status" value="1"/>
</dbReference>
<dbReference type="CDD" id="cd08432">
    <property type="entry name" value="PBP2_GcdR_TrpI_HvrB_AmpR_like"/>
    <property type="match status" value="1"/>
</dbReference>